<dbReference type="InterPro" id="IPR004090">
    <property type="entry name" value="Chemotax_Me-accpt_rcpt"/>
</dbReference>
<keyword evidence="2" id="KW-0145">Chemotaxis</keyword>
<dbReference type="SUPFAM" id="SSF58104">
    <property type="entry name" value="Methyl-accepting chemotaxis protein (MCP) signaling domain"/>
    <property type="match status" value="1"/>
</dbReference>
<proteinExistence type="inferred from homology"/>
<dbReference type="PROSITE" id="PS50111">
    <property type="entry name" value="CHEMOTAXIS_TRANSDUC_2"/>
    <property type="match status" value="1"/>
</dbReference>
<evidence type="ECO:0000313" key="7">
    <source>
        <dbReference type="EMBL" id="SQC92370.1"/>
    </source>
</evidence>
<dbReference type="PANTHER" id="PTHR43531">
    <property type="entry name" value="PROTEIN ICFG"/>
    <property type="match status" value="1"/>
</dbReference>
<dbReference type="Gene3D" id="1.10.287.950">
    <property type="entry name" value="Methyl-accepting chemotaxis protein"/>
    <property type="match status" value="1"/>
</dbReference>
<keyword evidence="7" id="KW-0675">Receptor</keyword>
<organism evidence="7 8">
    <name type="scientific">Cedecea neteri</name>
    <dbReference type="NCBI Taxonomy" id="158822"/>
    <lineage>
        <taxon>Bacteria</taxon>
        <taxon>Pseudomonadati</taxon>
        <taxon>Pseudomonadota</taxon>
        <taxon>Gammaproteobacteria</taxon>
        <taxon>Enterobacterales</taxon>
        <taxon>Enterobacteriaceae</taxon>
        <taxon>Cedecea</taxon>
    </lineage>
</organism>
<evidence type="ECO:0000256" key="1">
    <source>
        <dbReference type="ARBA" id="ARBA00022481"/>
    </source>
</evidence>
<dbReference type="GO" id="GO:0004888">
    <property type="term" value="F:transmembrane signaling receptor activity"/>
    <property type="evidence" value="ECO:0007669"/>
    <property type="project" value="InterPro"/>
</dbReference>
<dbReference type="GO" id="GO:0007165">
    <property type="term" value="P:signal transduction"/>
    <property type="evidence" value="ECO:0007669"/>
    <property type="project" value="UniProtKB-KW"/>
</dbReference>
<dbReference type="PRINTS" id="PR00260">
    <property type="entry name" value="CHEMTRNSDUCR"/>
</dbReference>
<reference evidence="7 8" key="1">
    <citation type="submission" date="2018-06" db="EMBL/GenBank/DDBJ databases">
        <authorList>
            <consortium name="Pathogen Informatics"/>
            <person name="Doyle S."/>
        </authorList>
    </citation>
    <scope>NUCLEOTIDE SEQUENCE [LARGE SCALE GENOMIC DNA]</scope>
    <source>
        <strain evidence="7 8">NCTC12120</strain>
    </source>
</reference>
<feature type="domain" description="Methyl-accepting transducer" evidence="6">
    <location>
        <begin position="12"/>
        <end position="107"/>
    </location>
</feature>
<dbReference type="Proteomes" id="UP000251197">
    <property type="component" value="Unassembled WGS sequence"/>
</dbReference>
<evidence type="ECO:0000256" key="5">
    <source>
        <dbReference type="PROSITE-ProRule" id="PRU00284"/>
    </source>
</evidence>
<protein>
    <submittedName>
        <fullName evidence="7">Ribose and galactose chemoreceptor protein</fullName>
    </submittedName>
</protein>
<evidence type="ECO:0000256" key="4">
    <source>
        <dbReference type="ARBA" id="ARBA00029447"/>
    </source>
</evidence>
<name>A0A2X3KXQ2_9ENTR</name>
<keyword evidence="1" id="KW-0488">Methylation</keyword>
<dbReference type="InterPro" id="IPR051310">
    <property type="entry name" value="MCP_chemotaxis"/>
</dbReference>
<gene>
    <name evidence="7" type="primary">trg_2</name>
    <name evidence="7" type="ORF">NCTC12120_05564</name>
</gene>
<dbReference type="GO" id="GO:0006935">
    <property type="term" value="P:chemotaxis"/>
    <property type="evidence" value="ECO:0007669"/>
    <property type="project" value="UniProtKB-KW"/>
</dbReference>
<dbReference type="AlphaFoldDB" id="A0A2X3KXQ2"/>
<sequence length="123" mass="13325">MRWLQQRCVISAQRSSVAAKEIKELIELSGQQVTNGSDLVNRAGESMKRISASITQVTTLMAEIAVSTGEQSRGIEQINQAVLQMDVVTQQNAALVEQASAAAHSLKDQSQRLNEAVSVFKLA</sequence>
<dbReference type="GO" id="GO:0005886">
    <property type="term" value="C:plasma membrane"/>
    <property type="evidence" value="ECO:0007669"/>
    <property type="project" value="TreeGrafter"/>
</dbReference>
<dbReference type="EMBL" id="UAVU01000009">
    <property type="protein sequence ID" value="SQC92370.1"/>
    <property type="molecule type" value="Genomic_DNA"/>
</dbReference>
<dbReference type="InterPro" id="IPR004089">
    <property type="entry name" value="MCPsignal_dom"/>
</dbReference>
<evidence type="ECO:0000256" key="2">
    <source>
        <dbReference type="ARBA" id="ARBA00022500"/>
    </source>
</evidence>
<dbReference type="Pfam" id="PF00015">
    <property type="entry name" value="MCPsignal"/>
    <property type="match status" value="1"/>
</dbReference>
<evidence type="ECO:0000313" key="8">
    <source>
        <dbReference type="Proteomes" id="UP000251197"/>
    </source>
</evidence>
<dbReference type="PANTHER" id="PTHR43531:SF14">
    <property type="entry name" value="METHYL-ACCEPTING CHEMOTAXIS PROTEIN I-RELATED"/>
    <property type="match status" value="1"/>
</dbReference>
<evidence type="ECO:0000259" key="6">
    <source>
        <dbReference type="PROSITE" id="PS50111"/>
    </source>
</evidence>
<evidence type="ECO:0000256" key="3">
    <source>
        <dbReference type="ARBA" id="ARBA00023224"/>
    </source>
</evidence>
<comment type="similarity">
    <text evidence="4">Belongs to the methyl-accepting chemotaxis (MCP) protein family.</text>
</comment>
<accession>A0A2X3KXQ2</accession>
<keyword evidence="3 5" id="KW-0807">Transducer</keyword>